<proteinExistence type="predicted"/>
<sequence>MKIELEVDKQVAGDLNITYKHPEYGSHSLKLNNEVLYADEEFFYLNPKYRTFEGHEYYMGVKFKRGLVVGEEYKLEGNDHGPIWAHLEFDWVSGDKNASGTFRLTRGGDRPKGVFNLSEEGVFEVKGDFEF</sequence>
<dbReference type="RefSeq" id="WP_150651715.1">
    <property type="nucleotide sequence ID" value="NZ_CABVHJ010000014.1"/>
</dbReference>
<dbReference type="AlphaFoldDB" id="A0A5E6VVG2"/>
<reference evidence="1 2" key="1">
    <citation type="submission" date="2019-09" db="EMBL/GenBank/DDBJ databases">
        <authorList>
            <person name="Chandra G."/>
            <person name="Truman W A."/>
        </authorList>
    </citation>
    <scope>NUCLEOTIDE SEQUENCE [LARGE SCALE GENOMIC DNA]</scope>
    <source>
        <strain evidence="1">PS655</strain>
    </source>
</reference>
<protein>
    <submittedName>
        <fullName evidence="1">Uncharacterized protein</fullName>
    </submittedName>
</protein>
<evidence type="ECO:0000313" key="1">
    <source>
        <dbReference type="EMBL" id="VVN17759.1"/>
    </source>
</evidence>
<organism evidence="1 2">
    <name type="scientific">Pseudomonas fluorescens</name>
    <dbReference type="NCBI Taxonomy" id="294"/>
    <lineage>
        <taxon>Bacteria</taxon>
        <taxon>Pseudomonadati</taxon>
        <taxon>Pseudomonadota</taxon>
        <taxon>Gammaproteobacteria</taxon>
        <taxon>Pseudomonadales</taxon>
        <taxon>Pseudomonadaceae</taxon>
        <taxon>Pseudomonas</taxon>
    </lineage>
</organism>
<accession>A0A5E6VVG2</accession>
<name>A0A5E6VVG2_PSEFL</name>
<evidence type="ECO:0000313" key="2">
    <source>
        <dbReference type="Proteomes" id="UP000327167"/>
    </source>
</evidence>
<gene>
    <name evidence="1" type="ORF">PS655_04190</name>
</gene>
<dbReference type="Proteomes" id="UP000327167">
    <property type="component" value="Unassembled WGS sequence"/>
</dbReference>
<dbReference type="EMBL" id="CABVHJ010000014">
    <property type="protein sequence ID" value="VVN17759.1"/>
    <property type="molecule type" value="Genomic_DNA"/>
</dbReference>